<dbReference type="EMBL" id="JABVXQ010000004">
    <property type="protein sequence ID" value="KAF6114726.1"/>
    <property type="molecule type" value="Genomic_DNA"/>
</dbReference>
<comment type="caution">
    <text evidence="1">The sequence shown here is derived from an EMBL/GenBank/DDBJ whole genome shotgun (WGS) entry which is preliminary data.</text>
</comment>
<dbReference type="AlphaFoldDB" id="A0A834EFA7"/>
<sequence>MAPWHTEYFKLDTIFGICRSAPSSPTVSHQSLLIAARICSTFSGVLLVCRPSRTWIMFNRLSTIFEAFVPHVFLCCTHCIVLKSLRNHLNSFCGGIFKLNTKFDADSLLYELSHFECNGQTVNILHVVYHPH</sequence>
<evidence type="ECO:0000313" key="2">
    <source>
        <dbReference type="Proteomes" id="UP000664940"/>
    </source>
</evidence>
<gene>
    <name evidence="1" type="ORF">HJG60_010660</name>
</gene>
<protein>
    <submittedName>
        <fullName evidence="1">Uncharacterized protein</fullName>
    </submittedName>
</protein>
<accession>A0A834EFA7</accession>
<evidence type="ECO:0000313" key="1">
    <source>
        <dbReference type="EMBL" id="KAF6114726.1"/>
    </source>
</evidence>
<organism evidence="1 2">
    <name type="scientific">Phyllostomus discolor</name>
    <name type="common">pale spear-nosed bat</name>
    <dbReference type="NCBI Taxonomy" id="89673"/>
    <lineage>
        <taxon>Eukaryota</taxon>
        <taxon>Metazoa</taxon>
        <taxon>Chordata</taxon>
        <taxon>Craniata</taxon>
        <taxon>Vertebrata</taxon>
        <taxon>Euteleostomi</taxon>
        <taxon>Mammalia</taxon>
        <taxon>Eutheria</taxon>
        <taxon>Laurasiatheria</taxon>
        <taxon>Chiroptera</taxon>
        <taxon>Yangochiroptera</taxon>
        <taxon>Phyllostomidae</taxon>
        <taxon>Phyllostominae</taxon>
        <taxon>Phyllostomus</taxon>
    </lineage>
</organism>
<name>A0A834EFA7_9CHIR</name>
<reference evidence="1 2" key="1">
    <citation type="journal article" date="2020" name="Nature">
        <title>Six reference-quality genomes reveal evolution of bat adaptations.</title>
        <authorList>
            <person name="Jebb D."/>
            <person name="Huang Z."/>
            <person name="Pippel M."/>
            <person name="Hughes G.M."/>
            <person name="Lavrichenko K."/>
            <person name="Devanna P."/>
            <person name="Winkler S."/>
            <person name="Jermiin L.S."/>
            <person name="Skirmuntt E.C."/>
            <person name="Katzourakis A."/>
            <person name="Burkitt-Gray L."/>
            <person name="Ray D.A."/>
            <person name="Sullivan K.A.M."/>
            <person name="Roscito J.G."/>
            <person name="Kirilenko B.M."/>
            <person name="Davalos L.M."/>
            <person name="Corthals A.P."/>
            <person name="Power M.L."/>
            <person name="Jones G."/>
            <person name="Ransome R.D."/>
            <person name="Dechmann D.K.N."/>
            <person name="Locatelli A.G."/>
            <person name="Puechmaille S.J."/>
            <person name="Fedrigo O."/>
            <person name="Jarvis E.D."/>
            <person name="Hiller M."/>
            <person name="Vernes S.C."/>
            <person name="Myers E.W."/>
            <person name="Teeling E.C."/>
        </authorList>
    </citation>
    <scope>NUCLEOTIDE SEQUENCE [LARGE SCALE GENOMIC DNA]</scope>
    <source>
        <strain evidence="1">Bat1K_MPI-CBG_1</strain>
    </source>
</reference>
<dbReference type="Proteomes" id="UP000664940">
    <property type="component" value="Unassembled WGS sequence"/>
</dbReference>
<proteinExistence type="predicted"/>